<evidence type="ECO:0000313" key="1">
    <source>
        <dbReference type="EMBL" id="QGY44470.1"/>
    </source>
</evidence>
<dbReference type="EMBL" id="CP046401">
    <property type="protein sequence ID" value="QGY44470.1"/>
    <property type="molecule type" value="Genomic_DNA"/>
</dbReference>
<keyword evidence="2" id="KW-1185">Reference proteome</keyword>
<proteinExistence type="predicted"/>
<sequence>MYEEELVKLANKYKKEILGITNPEIENEIISQIPMEIQLTQIWKAKEEYKKDFLKNRKGWKPTKKGIFQEFTQL</sequence>
<evidence type="ECO:0000313" key="2">
    <source>
        <dbReference type="Proteomes" id="UP000428260"/>
    </source>
</evidence>
<dbReference type="KEGG" id="mcos:GM418_12615"/>
<reference evidence="1 2" key="1">
    <citation type="submission" date="2019-11" db="EMBL/GenBank/DDBJ databases">
        <authorList>
            <person name="Zheng R.K."/>
            <person name="Sun C.M."/>
        </authorList>
    </citation>
    <scope>NUCLEOTIDE SEQUENCE [LARGE SCALE GENOMIC DNA]</scope>
    <source>
        <strain evidence="1 2">WC007</strain>
    </source>
</reference>
<dbReference type="AlphaFoldDB" id="A0A6I6JTP5"/>
<dbReference type="RefSeq" id="WP_158866724.1">
    <property type="nucleotide sequence ID" value="NZ_CP046401.1"/>
</dbReference>
<gene>
    <name evidence="1" type="ORF">GM418_12615</name>
</gene>
<dbReference type="Proteomes" id="UP000428260">
    <property type="component" value="Chromosome"/>
</dbReference>
<name>A0A6I6JTP5_9BACT</name>
<organism evidence="1 2">
    <name type="scientific">Maribellus comscasis</name>
    <dbReference type="NCBI Taxonomy" id="2681766"/>
    <lineage>
        <taxon>Bacteria</taxon>
        <taxon>Pseudomonadati</taxon>
        <taxon>Bacteroidota</taxon>
        <taxon>Bacteroidia</taxon>
        <taxon>Marinilabiliales</taxon>
        <taxon>Prolixibacteraceae</taxon>
        <taxon>Maribellus</taxon>
    </lineage>
</organism>
<accession>A0A6I6JTP5</accession>
<protein>
    <submittedName>
        <fullName evidence="1">Uncharacterized protein</fullName>
    </submittedName>
</protein>